<dbReference type="SUPFAM" id="SSF48695">
    <property type="entry name" value="Multiheme cytochromes"/>
    <property type="match status" value="1"/>
</dbReference>
<accession>B9LZS2</accession>
<dbReference type="PANTHER" id="PTHR35038:SF5">
    <property type="entry name" value="CYTOCHROME C-TYPE PROTEIN NRFB"/>
    <property type="match status" value="1"/>
</dbReference>
<evidence type="ECO:0000256" key="4">
    <source>
        <dbReference type="ARBA" id="ARBA00022729"/>
    </source>
</evidence>
<evidence type="ECO:0000256" key="7">
    <source>
        <dbReference type="SAM" id="SignalP"/>
    </source>
</evidence>
<dbReference type="EMBL" id="CP001390">
    <property type="protein sequence ID" value="ACM18886.1"/>
    <property type="molecule type" value="Genomic_DNA"/>
</dbReference>
<dbReference type="KEGG" id="geo:Geob_0517"/>
<dbReference type="InterPro" id="IPR036280">
    <property type="entry name" value="Multihaem_cyt_sf"/>
</dbReference>
<evidence type="ECO:0000256" key="2">
    <source>
        <dbReference type="ARBA" id="ARBA00022617"/>
    </source>
</evidence>
<dbReference type="InterPro" id="IPR051829">
    <property type="entry name" value="Multiheme_Cytochr_ET"/>
</dbReference>
<dbReference type="Proteomes" id="UP000007721">
    <property type="component" value="Chromosome"/>
</dbReference>
<dbReference type="AlphaFoldDB" id="B9LZS2"/>
<protein>
    <submittedName>
        <fullName evidence="8">Cytochrome c, 8 heme-binding sites</fullName>
    </submittedName>
</protein>
<dbReference type="Gene3D" id="1.10.3820.10">
    <property type="entry name" value="Di-heme elbow motif domain"/>
    <property type="match status" value="1"/>
</dbReference>
<dbReference type="GO" id="GO:0016491">
    <property type="term" value="F:oxidoreductase activity"/>
    <property type="evidence" value="ECO:0007669"/>
    <property type="project" value="TreeGrafter"/>
</dbReference>
<keyword evidence="2" id="KW-0349">Heme</keyword>
<dbReference type="RefSeq" id="WP_012645615.1">
    <property type="nucleotide sequence ID" value="NC_011979.1"/>
</dbReference>
<dbReference type="PANTHER" id="PTHR35038">
    <property type="entry name" value="DISSIMILATORY SULFITE REDUCTASE SIRA"/>
    <property type="match status" value="1"/>
</dbReference>
<gene>
    <name evidence="8" type="ordered locus">Geob_0517</name>
</gene>
<feature type="signal peptide" evidence="7">
    <location>
        <begin position="1"/>
        <end position="21"/>
    </location>
</feature>
<dbReference type="STRING" id="316067.Geob_0517"/>
<keyword evidence="4 7" id="KW-0732">Signal</keyword>
<sequence>MRLKALIACFGILWSCSLSHAFDHGSLYGDFVAVDAQDGKIDGSADLLTTALCGKCHNDKISEVMATVHYTFRSENKMIDFPGGGMHGHYDRSSGLTGGNTVVNYYFDSERGCGKCHVGKYLPGTMGEIDLLTGLPTANMEKVRNGIDCLICHAATYSGRDKLVEEIDADGTKAKYWHQDRTWSAVSSIGRSTTAACLRCHSEAASPNERGTPFATWNDVHIASAAFSGNACTRCHNVGKHKMVRGNHIAEIFASDYQVGSAENELKCEKCHSAKPHDKETLNGHVSRVACQTCHIPWTSGATYSRWELDGTQTEFARGGIFSAEDSKPYTTAGMSEREVWETYKMRPRYLWFNGKASYLAQPIGSKGENGSKIWPFKPLSSGLPVDTSGLRMADLLDDATLQTAMVRTGSMVPGDAPGATALAGVGTLANRTVDSSLSLELQREMLEVPLLLNLDLEVLKSGGSMTPAIDSAMSKTYNSLNFLGKLFGAPADAAVLSIFNGNYRSDSYLVTTLPTGQNMQKYNANYPSGSFLTLTHGVRPSSEALKCYDCHSSRGVMAGNRLRVYDRLDGNMNPVYREVDNFDVLGIKPQGGI</sequence>
<evidence type="ECO:0000313" key="8">
    <source>
        <dbReference type="EMBL" id="ACM18886.1"/>
    </source>
</evidence>
<reference evidence="8 9" key="1">
    <citation type="submission" date="2009-01" db="EMBL/GenBank/DDBJ databases">
        <title>Complete sequence of Geobacter sp. FRC-32.</title>
        <authorList>
            <consortium name="US DOE Joint Genome Institute"/>
            <person name="Lucas S."/>
            <person name="Copeland A."/>
            <person name="Lapidus A."/>
            <person name="Glavina del Rio T."/>
            <person name="Dalin E."/>
            <person name="Tice H."/>
            <person name="Bruce D."/>
            <person name="Goodwin L."/>
            <person name="Pitluck S."/>
            <person name="Saunders E."/>
            <person name="Brettin T."/>
            <person name="Detter J.C."/>
            <person name="Han C."/>
            <person name="Larimer F."/>
            <person name="Land M."/>
            <person name="Hauser L."/>
            <person name="Kyrpides N."/>
            <person name="Ovchinnikova G."/>
            <person name="Kostka J."/>
            <person name="Richardson P."/>
        </authorList>
    </citation>
    <scope>NUCLEOTIDE SEQUENCE [LARGE SCALE GENOMIC DNA]</scope>
    <source>
        <strain evidence="9">DSM 22248 / JCM 15807 / FRC-32</strain>
    </source>
</reference>
<dbReference type="HOGENOM" id="CLU_459111_0_0_7"/>
<proteinExistence type="predicted"/>
<evidence type="ECO:0000256" key="1">
    <source>
        <dbReference type="ARBA" id="ARBA00022448"/>
    </source>
</evidence>
<feature type="chain" id="PRO_5002888805" evidence="7">
    <location>
        <begin position="22"/>
        <end position="594"/>
    </location>
</feature>
<dbReference type="GO" id="GO:0046872">
    <property type="term" value="F:metal ion binding"/>
    <property type="evidence" value="ECO:0007669"/>
    <property type="project" value="UniProtKB-KW"/>
</dbReference>
<keyword evidence="1" id="KW-0813">Transport</keyword>
<organism evidence="8 9">
    <name type="scientific">Geotalea daltonii (strain DSM 22248 / JCM 15807 / FRC-32)</name>
    <name type="common">Geobacter daltonii</name>
    <dbReference type="NCBI Taxonomy" id="316067"/>
    <lineage>
        <taxon>Bacteria</taxon>
        <taxon>Pseudomonadati</taxon>
        <taxon>Thermodesulfobacteriota</taxon>
        <taxon>Desulfuromonadia</taxon>
        <taxon>Geobacterales</taxon>
        <taxon>Geobacteraceae</taxon>
        <taxon>Geotalea</taxon>
    </lineage>
</organism>
<dbReference type="InterPro" id="IPR038266">
    <property type="entry name" value="NapC/NirT_cytc_sf"/>
</dbReference>
<evidence type="ECO:0000256" key="6">
    <source>
        <dbReference type="ARBA" id="ARBA00023004"/>
    </source>
</evidence>
<keyword evidence="9" id="KW-1185">Reference proteome</keyword>
<evidence type="ECO:0000313" key="9">
    <source>
        <dbReference type="Proteomes" id="UP000007721"/>
    </source>
</evidence>
<keyword evidence="3" id="KW-0479">Metal-binding</keyword>
<keyword evidence="6" id="KW-0408">Iron</keyword>
<evidence type="ECO:0000256" key="5">
    <source>
        <dbReference type="ARBA" id="ARBA00022982"/>
    </source>
</evidence>
<dbReference type="eggNOG" id="ENOG502Z9QE">
    <property type="taxonomic scope" value="Bacteria"/>
</dbReference>
<name>B9LZS2_GEODF</name>
<evidence type="ECO:0000256" key="3">
    <source>
        <dbReference type="ARBA" id="ARBA00022723"/>
    </source>
</evidence>
<keyword evidence="5" id="KW-0249">Electron transport</keyword>